<dbReference type="SUPFAM" id="SSF50692">
    <property type="entry name" value="ADC-like"/>
    <property type="match status" value="1"/>
</dbReference>
<comment type="similarity">
    <text evidence="1">Belongs to the prokaryotic molybdopterin-containing oxidoreductase family.</text>
</comment>
<keyword evidence="3" id="KW-0408">Iron</keyword>
<evidence type="ECO:0000256" key="1">
    <source>
        <dbReference type="ARBA" id="ARBA00010312"/>
    </source>
</evidence>
<gene>
    <name evidence="6" type="ORF">SAMN05443529_12150</name>
</gene>
<dbReference type="EMBL" id="FNCP01000021">
    <property type="protein sequence ID" value="SDH88980.1"/>
    <property type="molecule type" value="Genomic_DNA"/>
</dbReference>
<dbReference type="Pfam" id="PF01568">
    <property type="entry name" value="Molydop_binding"/>
    <property type="match status" value="1"/>
</dbReference>
<evidence type="ECO:0000256" key="4">
    <source>
        <dbReference type="ARBA" id="ARBA00023014"/>
    </source>
</evidence>
<dbReference type="Gene3D" id="2.20.25.90">
    <property type="entry name" value="ADC-like domains"/>
    <property type="match status" value="1"/>
</dbReference>
<organism evidence="6 7">
    <name type="scientific">Desulfosporosinus hippei DSM 8344</name>
    <dbReference type="NCBI Taxonomy" id="1121419"/>
    <lineage>
        <taxon>Bacteria</taxon>
        <taxon>Bacillati</taxon>
        <taxon>Bacillota</taxon>
        <taxon>Clostridia</taxon>
        <taxon>Eubacteriales</taxon>
        <taxon>Desulfitobacteriaceae</taxon>
        <taxon>Desulfosporosinus</taxon>
    </lineage>
</organism>
<keyword evidence="4" id="KW-0411">Iron-sulfur</keyword>
<protein>
    <submittedName>
        <fullName evidence="6">Anaerobic selenocysteine-containing dehydrogenase</fullName>
    </submittedName>
</protein>
<dbReference type="Proteomes" id="UP000198656">
    <property type="component" value="Unassembled WGS sequence"/>
</dbReference>
<dbReference type="Gene3D" id="3.40.50.740">
    <property type="match status" value="1"/>
</dbReference>
<reference evidence="7" key="1">
    <citation type="submission" date="2016-10" db="EMBL/GenBank/DDBJ databases">
        <authorList>
            <person name="Varghese N."/>
            <person name="Submissions S."/>
        </authorList>
    </citation>
    <scope>NUCLEOTIDE SEQUENCE [LARGE SCALE GENOMIC DNA]</scope>
    <source>
        <strain evidence="7">DSM 8344</strain>
    </source>
</reference>
<dbReference type="SMART" id="SM00926">
    <property type="entry name" value="Molybdop_Fe4S4"/>
    <property type="match status" value="1"/>
</dbReference>
<dbReference type="GO" id="GO:0043546">
    <property type="term" value="F:molybdopterin cofactor binding"/>
    <property type="evidence" value="ECO:0007669"/>
    <property type="project" value="InterPro"/>
</dbReference>
<dbReference type="PANTHER" id="PTHR43742">
    <property type="entry name" value="TRIMETHYLAMINE-N-OXIDE REDUCTASE"/>
    <property type="match status" value="1"/>
</dbReference>
<name>A0A1G8G3X0_9FIRM</name>
<dbReference type="PANTHER" id="PTHR43742:SF6">
    <property type="entry name" value="OXIDOREDUCTASE YYAE-RELATED"/>
    <property type="match status" value="1"/>
</dbReference>
<dbReference type="STRING" id="1121419.SAMN05443529_12150"/>
<dbReference type="Pfam" id="PF04879">
    <property type="entry name" value="Molybdop_Fe4S4"/>
    <property type="match status" value="1"/>
</dbReference>
<accession>A0A1G8G3X0</accession>
<dbReference type="RefSeq" id="WP_092334758.1">
    <property type="nucleotide sequence ID" value="NZ_FNCP01000021.1"/>
</dbReference>
<dbReference type="GO" id="GO:0016491">
    <property type="term" value="F:oxidoreductase activity"/>
    <property type="evidence" value="ECO:0007669"/>
    <property type="project" value="InterPro"/>
</dbReference>
<evidence type="ECO:0000256" key="2">
    <source>
        <dbReference type="ARBA" id="ARBA00022723"/>
    </source>
</evidence>
<dbReference type="CDD" id="cd02766">
    <property type="entry name" value="MopB_3"/>
    <property type="match status" value="1"/>
</dbReference>
<feature type="domain" description="4Fe-4S Mo/W bis-MGD-type" evidence="5">
    <location>
        <begin position="5"/>
        <end position="62"/>
    </location>
</feature>
<dbReference type="InterPro" id="IPR009010">
    <property type="entry name" value="Asp_de-COase-like_dom_sf"/>
</dbReference>
<dbReference type="OrthoDB" id="219031at2"/>
<dbReference type="Pfam" id="PF00384">
    <property type="entry name" value="Molybdopterin"/>
    <property type="match status" value="1"/>
</dbReference>
<dbReference type="InterPro" id="IPR006657">
    <property type="entry name" value="MoPterin_dinucl-bd_dom"/>
</dbReference>
<keyword evidence="7" id="KW-1185">Reference proteome</keyword>
<dbReference type="SUPFAM" id="SSF53706">
    <property type="entry name" value="Formate dehydrogenase/DMSO reductase, domains 1-3"/>
    <property type="match status" value="1"/>
</dbReference>
<dbReference type="Gene3D" id="3.30.2070.10">
    <property type="entry name" value="Formate dehydrogenase/DMSO reductase"/>
    <property type="match status" value="1"/>
</dbReference>
<evidence type="ECO:0000313" key="6">
    <source>
        <dbReference type="EMBL" id="SDH88980.1"/>
    </source>
</evidence>
<dbReference type="GO" id="GO:0051536">
    <property type="term" value="F:iron-sulfur cluster binding"/>
    <property type="evidence" value="ECO:0007669"/>
    <property type="project" value="UniProtKB-KW"/>
</dbReference>
<dbReference type="PROSITE" id="PS51669">
    <property type="entry name" value="4FE4S_MOW_BIS_MGD"/>
    <property type="match status" value="1"/>
</dbReference>
<dbReference type="InterPro" id="IPR050612">
    <property type="entry name" value="Prok_Mopterin_Oxidored"/>
</dbReference>
<evidence type="ECO:0000313" key="7">
    <source>
        <dbReference type="Proteomes" id="UP000198656"/>
    </source>
</evidence>
<keyword evidence="2" id="KW-0479">Metal-binding</keyword>
<evidence type="ECO:0000256" key="3">
    <source>
        <dbReference type="ARBA" id="ARBA00023004"/>
    </source>
</evidence>
<dbReference type="Gene3D" id="2.40.40.20">
    <property type="match status" value="1"/>
</dbReference>
<evidence type="ECO:0000259" key="5">
    <source>
        <dbReference type="PROSITE" id="PS51669"/>
    </source>
</evidence>
<dbReference type="InterPro" id="IPR006963">
    <property type="entry name" value="Mopterin_OxRdtase_4Fe-4S_dom"/>
</dbReference>
<dbReference type="GO" id="GO:0046872">
    <property type="term" value="F:metal ion binding"/>
    <property type="evidence" value="ECO:0007669"/>
    <property type="project" value="UniProtKB-KW"/>
</dbReference>
<dbReference type="InterPro" id="IPR006656">
    <property type="entry name" value="Mopterin_OxRdtase"/>
</dbReference>
<proteinExistence type="inferred from homology"/>
<dbReference type="AlphaFoldDB" id="A0A1G8G3X0"/>
<sequence length="684" mass="76976">MMDDLKIHRNVCPRNCYNTCAMLSHVLNGKLIKLEGDPAHGYCQGRLCAKGYAYTRYVYSPERLKYPLRQYPRGSGNWVRITWDEALSQISEKIIELNHRYASNLSLSYNKFSGNVGFLHYATEGMFNSLGSHTKLKGNPCLSAGLDAIAYSSGEGRNPDPEAMSDSKLIVIWGANPAWTAIHQLNFINQARDKGAVLVVIDPVYTATAGLADHYIQVRPGSDGLLALGISKILVEKGKYDASFVENHVEGWDSFRRYLQEIVRIEEVCSLTGVEESTLQFFADLLWQYDPVATWCGFGLQRYQNGGQNVRAIYALSAITGNVGKVGGGFYYFHPGIELFPLNLLNHSGPDDGQISRSVDINYFPSQVLSLTDPPVKLLWIAGRNPLSQDQEVQKWTRLISELEMVVTVDLFMTKTGEMSDIVLPAASHFEDFDLNISYWHQWLALNEPAIPPYFEAKSDLEIARQLTRRLNELRPGFSNFPSERTAEEWIEREFTPEVLRHYGLLSWRDLSAGPAKLLEQNNPWLDLNFKTKSGKFEVFSKGAKEDQLPALPRYRNEKHDSSFPLRLLTPQNITGIHSQNWALEWIGRDEREDVVSINPLDAAERGIKDEDGVRIYNAQGKVTRKARINSELVPGIVLLYQGGKEPVNNLLSGLSADMGKRNSGSDGAALYNAFVEVKKIERD</sequence>
<dbReference type="Gene3D" id="3.40.228.10">
    <property type="entry name" value="Dimethylsulfoxide Reductase, domain 2"/>
    <property type="match status" value="1"/>
</dbReference>